<dbReference type="AlphaFoldDB" id="A0A0C2VR92"/>
<keyword evidence="3" id="KW-1185">Reference proteome</keyword>
<proteinExistence type="predicted"/>
<dbReference type="Pfam" id="PF24746">
    <property type="entry name" value="DUF7694"/>
    <property type="match status" value="1"/>
</dbReference>
<gene>
    <name evidence="2" type="ORF">KP77_25300</name>
</gene>
<evidence type="ECO:0000259" key="1">
    <source>
        <dbReference type="Pfam" id="PF24746"/>
    </source>
</evidence>
<reference evidence="2 3" key="1">
    <citation type="submission" date="2015-01" db="EMBL/GenBank/DDBJ databases">
        <title>Genome sequence of Jeotgalibacillus alimentarius.</title>
        <authorList>
            <person name="Goh K.M."/>
            <person name="Chan K.-G."/>
            <person name="Yaakop A.S."/>
            <person name="Ee R."/>
            <person name="Gan H.M."/>
            <person name="Chan C.S."/>
        </authorList>
    </citation>
    <scope>NUCLEOTIDE SEQUENCE [LARGE SCALE GENOMIC DNA]</scope>
    <source>
        <strain evidence="2 3">YKJ-13</strain>
    </source>
</reference>
<name>A0A0C2VR92_9BACL</name>
<sequence length="70" mass="8150">MQTEWGKVTHLTITSHEQPPWGVKQQIKNELLGKEALAIEVFPKESELVDKADMYHLWVLHEQQLPFGIK</sequence>
<comment type="caution">
    <text evidence="2">The sequence shown here is derived from an EMBL/GenBank/DDBJ whole genome shotgun (WGS) entry which is preliminary data.</text>
</comment>
<feature type="domain" description="DUF7694" evidence="1">
    <location>
        <begin position="2"/>
        <end position="62"/>
    </location>
</feature>
<protein>
    <recommendedName>
        <fullName evidence="1">DUF7694 domain-containing protein</fullName>
    </recommendedName>
</protein>
<dbReference type="PATRIC" id="fig|135826.4.peg.2520"/>
<dbReference type="Proteomes" id="UP000031950">
    <property type="component" value="Unassembled WGS sequence"/>
</dbReference>
<dbReference type="InterPro" id="IPR056111">
    <property type="entry name" value="DUF7694"/>
</dbReference>
<dbReference type="STRING" id="135826.KP77_25300"/>
<evidence type="ECO:0000313" key="3">
    <source>
        <dbReference type="Proteomes" id="UP000031950"/>
    </source>
</evidence>
<evidence type="ECO:0000313" key="2">
    <source>
        <dbReference type="EMBL" id="KIL46961.1"/>
    </source>
</evidence>
<organism evidence="2 3">
    <name type="scientific">Jeotgalibacillus alimentarius</name>
    <dbReference type="NCBI Taxonomy" id="135826"/>
    <lineage>
        <taxon>Bacteria</taxon>
        <taxon>Bacillati</taxon>
        <taxon>Bacillota</taxon>
        <taxon>Bacilli</taxon>
        <taxon>Bacillales</taxon>
        <taxon>Caryophanaceae</taxon>
        <taxon>Jeotgalibacillus</taxon>
    </lineage>
</organism>
<accession>A0A0C2VR92</accession>
<dbReference type="EMBL" id="JXRQ01000024">
    <property type="protein sequence ID" value="KIL46961.1"/>
    <property type="molecule type" value="Genomic_DNA"/>
</dbReference>